<dbReference type="InterPro" id="IPR005135">
    <property type="entry name" value="Endo/exonuclease/phosphatase"/>
</dbReference>
<evidence type="ECO:0000256" key="1">
    <source>
        <dbReference type="SAM" id="MobiDB-lite"/>
    </source>
</evidence>
<dbReference type="EMBL" id="QKVK01000002">
    <property type="protein sequence ID" value="PZF77983.1"/>
    <property type="molecule type" value="Genomic_DNA"/>
</dbReference>
<dbReference type="Pfam" id="PF03372">
    <property type="entry name" value="Exo_endo_phos"/>
    <property type="match status" value="1"/>
</dbReference>
<feature type="domain" description="Endonuclease/exonuclease/phosphatase" evidence="2">
    <location>
        <begin position="42"/>
        <end position="261"/>
    </location>
</feature>
<proteinExistence type="predicted"/>
<organism evidence="3 4">
    <name type="scientific">Aestuariivirga litoralis</name>
    <dbReference type="NCBI Taxonomy" id="2650924"/>
    <lineage>
        <taxon>Bacteria</taxon>
        <taxon>Pseudomonadati</taxon>
        <taxon>Pseudomonadota</taxon>
        <taxon>Alphaproteobacteria</taxon>
        <taxon>Hyphomicrobiales</taxon>
        <taxon>Aestuariivirgaceae</taxon>
        <taxon>Aestuariivirga</taxon>
    </lineage>
</organism>
<name>A0A2W2CCP9_9HYPH</name>
<dbReference type="InterPro" id="IPR051916">
    <property type="entry name" value="GPI-anchor_lipid_remodeler"/>
</dbReference>
<evidence type="ECO:0000259" key="2">
    <source>
        <dbReference type="Pfam" id="PF03372"/>
    </source>
</evidence>
<feature type="region of interest" description="Disordered" evidence="1">
    <location>
        <begin position="15"/>
        <end position="34"/>
    </location>
</feature>
<dbReference type="AlphaFoldDB" id="A0A2W2CCP9"/>
<dbReference type="GO" id="GO:0016020">
    <property type="term" value="C:membrane"/>
    <property type="evidence" value="ECO:0007669"/>
    <property type="project" value="GOC"/>
</dbReference>
<dbReference type="Proteomes" id="UP000248795">
    <property type="component" value="Unassembled WGS sequence"/>
</dbReference>
<dbReference type="PANTHER" id="PTHR14859:SF15">
    <property type="entry name" value="ENDONUCLEASE_EXONUCLEASE_PHOSPHATASE DOMAIN-CONTAINING PROTEIN"/>
    <property type="match status" value="1"/>
</dbReference>
<dbReference type="GO" id="GO:0006506">
    <property type="term" value="P:GPI anchor biosynthetic process"/>
    <property type="evidence" value="ECO:0007669"/>
    <property type="project" value="TreeGrafter"/>
</dbReference>
<dbReference type="Gene3D" id="3.60.10.10">
    <property type="entry name" value="Endonuclease/exonuclease/phosphatase"/>
    <property type="match status" value="1"/>
</dbReference>
<protein>
    <submittedName>
        <fullName evidence="3">EEP domain-containing protein</fullName>
    </submittedName>
</protein>
<dbReference type="GO" id="GO:0003824">
    <property type="term" value="F:catalytic activity"/>
    <property type="evidence" value="ECO:0007669"/>
    <property type="project" value="InterPro"/>
</dbReference>
<keyword evidence="4" id="KW-1185">Reference proteome</keyword>
<gene>
    <name evidence="3" type="ORF">DK847_06030</name>
</gene>
<dbReference type="RefSeq" id="WP_111196849.1">
    <property type="nucleotide sequence ID" value="NZ_QKVK01000002.1"/>
</dbReference>
<accession>A0A2W2CCP9</accession>
<dbReference type="SUPFAM" id="SSF56219">
    <property type="entry name" value="DNase I-like"/>
    <property type="match status" value="1"/>
</dbReference>
<dbReference type="PANTHER" id="PTHR14859">
    <property type="entry name" value="CALCOFLUOR WHITE HYPERSENSITIVE PROTEIN PRECURSOR"/>
    <property type="match status" value="1"/>
</dbReference>
<reference evidence="4" key="1">
    <citation type="submission" date="2018-06" db="EMBL/GenBank/DDBJ databases">
        <title>Aestuariibacter litoralis strain KCTC 52945T.</title>
        <authorList>
            <person name="Li X."/>
            <person name="Salam N."/>
            <person name="Li J.-L."/>
            <person name="Chen Y.-M."/>
            <person name="Yang Z.-W."/>
            <person name="Zhang L.-Y."/>
            <person name="Han M.-X."/>
            <person name="Xiao M."/>
            <person name="Li W.-J."/>
        </authorList>
    </citation>
    <scope>NUCLEOTIDE SEQUENCE [LARGE SCALE GENOMIC DNA]</scope>
    <source>
        <strain evidence="4">KCTC 52945</strain>
    </source>
</reference>
<sequence>MRHIVPALRRNLTRAAGRVPAPKGQKRPTHDGHDPALTISVASYNVHKCVGTDGVFDPGRVLSVVLELGADIVALQEADQRFGSRRGLLDLKALYEKGGYRSVLDQGSRKLSHGWHGNVILYREQAGNVANVHKMTLPGFEPRGAVLVDFEFSGHPIRIIGAHLGLLKSSRARQAEAILDAAHPVDDRAVILLGDTNEWRTGGRSALKPFDPHLSDVDMTIASFPSRFPLWPLDRVLTNRHVTVYEMQAVETELSRIASDHLPVKAVIGVTRGIATG</sequence>
<evidence type="ECO:0000313" key="3">
    <source>
        <dbReference type="EMBL" id="PZF77983.1"/>
    </source>
</evidence>
<comment type="caution">
    <text evidence="3">The sequence shown here is derived from an EMBL/GenBank/DDBJ whole genome shotgun (WGS) entry which is preliminary data.</text>
</comment>
<dbReference type="InterPro" id="IPR036691">
    <property type="entry name" value="Endo/exonu/phosph_ase_sf"/>
</dbReference>
<evidence type="ECO:0000313" key="4">
    <source>
        <dbReference type="Proteomes" id="UP000248795"/>
    </source>
</evidence>